<feature type="region of interest" description="Disordered" evidence="1">
    <location>
        <begin position="448"/>
        <end position="475"/>
    </location>
</feature>
<feature type="region of interest" description="Disordered" evidence="1">
    <location>
        <begin position="1298"/>
        <end position="1318"/>
    </location>
</feature>
<evidence type="ECO:0000313" key="2">
    <source>
        <dbReference type="EMBL" id="GFE54739.1"/>
    </source>
</evidence>
<feature type="region of interest" description="Disordered" evidence="1">
    <location>
        <begin position="1340"/>
        <end position="1364"/>
    </location>
</feature>
<dbReference type="OrthoDB" id="366477at2759"/>
<reference evidence="2" key="1">
    <citation type="submission" date="2019-12" db="EMBL/GenBank/DDBJ databases">
        <title>Genome sequence of Babesia ovis.</title>
        <authorList>
            <person name="Yamagishi J."/>
            <person name="Sevinc F."/>
            <person name="Xuan X."/>
        </authorList>
    </citation>
    <scope>NUCLEOTIDE SEQUENCE</scope>
    <source>
        <strain evidence="2">Selcuk</strain>
    </source>
</reference>
<keyword evidence="3" id="KW-1185">Reference proteome</keyword>
<feature type="compositionally biased region" description="Low complexity" evidence="1">
    <location>
        <begin position="1074"/>
        <end position="1097"/>
    </location>
</feature>
<feature type="region of interest" description="Disordered" evidence="1">
    <location>
        <begin position="1068"/>
        <end position="1122"/>
    </location>
</feature>
<feature type="region of interest" description="Disordered" evidence="1">
    <location>
        <begin position="694"/>
        <end position="727"/>
    </location>
</feature>
<feature type="compositionally biased region" description="Polar residues" evidence="1">
    <location>
        <begin position="694"/>
        <end position="713"/>
    </location>
</feature>
<dbReference type="EMBL" id="BLIY01000017">
    <property type="protein sequence ID" value="GFE54739.1"/>
    <property type="molecule type" value="Genomic_DNA"/>
</dbReference>
<protein>
    <submittedName>
        <fullName evidence="2">Uncharacterized protein</fullName>
    </submittedName>
</protein>
<feature type="compositionally biased region" description="Polar residues" evidence="1">
    <location>
        <begin position="1218"/>
        <end position="1238"/>
    </location>
</feature>
<feature type="compositionally biased region" description="Polar residues" evidence="1">
    <location>
        <begin position="448"/>
        <end position="459"/>
    </location>
</feature>
<accession>A0A9W5TAS2</accession>
<proteinExistence type="predicted"/>
<feature type="region of interest" description="Disordered" evidence="1">
    <location>
        <begin position="1165"/>
        <end position="1244"/>
    </location>
</feature>
<organism evidence="2 3">
    <name type="scientific">Babesia ovis</name>
    <dbReference type="NCBI Taxonomy" id="5869"/>
    <lineage>
        <taxon>Eukaryota</taxon>
        <taxon>Sar</taxon>
        <taxon>Alveolata</taxon>
        <taxon>Apicomplexa</taxon>
        <taxon>Aconoidasida</taxon>
        <taxon>Piroplasmida</taxon>
        <taxon>Babesiidae</taxon>
        <taxon>Babesia</taxon>
    </lineage>
</organism>
<feature type="compositionally biased region" description="Basic and acidic residues" evidence="1">
    <location>
        <begin position="462"/>
        <end position="472"/>
    </location>
</feature>
<comment type="caution">
    <text evidence="2">The sequence shown here is derived from an EMBL/GenBank/DDBJ whole genome shotgun (WGS) entry which is preliminary data.</text>
</comment>
<name>A0A9W5TAS2_BABOV</name>
<feature type="compositionally biased region" description="Polar residues" evidence="1">
    <location>
        <begin position="1340"/>
        <end position="1358"/>
    </location>
</feature>
<feature type="compositionally biased region" description="Polar residues" evidence="1">
    <location>
        <begin position="1202"/>
        <end position="1211"/>
    </location>
</feature>
<sequence length="1434" mass="161763">MDANRFEQIRSDAKCMSVLSKGVTSGSMAVLNYICKFIVDAESADIDEEVKVRVIHYMKEISTTLARTIDAKLSGYNTNVDVQQSNDVQKAKKLFYKAIIDTLREEVELRGLNTKDEEHETLRKIKLQLLSLDQEILKMKQQLNMYHLVRKRANENGTVSQNGNQEMVDFEKDIIQKNYAKMLIAIQAMIRQHNIATSRMIKKLDRKKHSLECAIENTRADIDKYADMLLKIVQKFPHHVDMVLPKQVESPHEDKLNVVPDEVKVTYVKVPEEVEQTTVDTTEVKEVTIVDMESVEVSGQKVQPEQLGADIRKEREEAAGEVTREVEAVDRKEVVDPQVKERPDIGVTKEVREVDGGDEEYTTGDAVEEMVVTVIDETVVMSEEGSDGLHLHVKQVSVIGAPEEMVYKETPVTPGMADEVSTDDESIVETDVESDMSEKHEVIGSLRNESGTCKTSDNTEVSEDRSPVKETVEGTVETDVSAEDVGTYIVETGIIGKSENVEIGEPESEVVQEQPMEVTSGDPRQIVVAKKMISLSTQPTVDSTSNTDGSYEHIVESEGRDNVHTDNIPQENVYEHIPINEEYNDNTEDETQIKNMIEMNIEEVRETTNVGIRKESDEDAVELKESMNHDVEEIPEAIEPTEVKLETLNPKEEGINEGDAMENVSTEIIQPQLEIDHAPEYVEEPIRSRTDMSTQIDITPNDGNSPGKNTNSHSRSERDIVHSGEGLTTEIQKQGPVKYKFNIEIETSTLWEDIVNMKNDIILLKKHNEYIERHLSSYTPFNQSTSIRAHDIIPKEIERRAELLEGQMKYTTEDVVSEVISTEIVNEDVMETMEFSHPIESLVEEVPRGEPEVMANTTTTTRKERLTPHEILSGDSEIQYVSENAEPEHPTAMPHNNITSEMLLKPESELLTVERDVLHGDYIEKTNAMHEPLYEANSAGKEEVASNNEDNAYESNCEEATCVSQDVLNEETDLIKEGQTEEVSELLLERCNEERVLRVASQAIEPSTEGVCPVTSIEEVRSTDSNNVITIPHENIQEIPYESNEEDIQERGLPNTVVTEESFERSVNLDAPLVEVSNNDEPVNEPNSEVPNNEDSSTQVRSNAVSGREVPNKEENSSEVSSTFSIEYLVREGLPQMNKSFDGQDVISEGPLIKEVRVTAIFENDDISTDQESQNDLWEGKYSEPYERSDVFPPERHISELGQKNTEQNSAEEAVDNSAISDNTGDPEESNPQNVQENSLEKDLSGDPSILQAYAALFDKSNIEDISFDDIMDDDTFLNELEELYVILNRESDRNLIDGSDIHRQSGEQPRDHKNDYDHDMFKKATNATDFKYSRNVMESQSQPATTMINTSTLSSSHSDTRGDVTVATKTQEFSRMGNGRFFLGMFVEPEANLGSRDYESIQKQFEAFKQFQTFMRLSTAGTHTEPREFTDTV</sequence>
<feature type="compositionally biased region" description="Basic and acidic residues" evidence="1">
    <location>
        <begin position="1178"/>
        <end position="1199"/>
    </location>
</feature>
<dbReference type="Proteomes" id="UP001057455">
    <property type="component" value="Unassembled WGS sequence"/>
</dbReference>
<evidence type="ECO:0000256" key="1">
    <source>
        <dbReference type="SAM" id="MobiDB-lite"/>
    </source>
</evidence>
<evidence type="ECO:0000313" key="3">
    <source>
        <dbReference type="Proteomes" id="UP001057455"/>
    </source>
</evidence>
<gene>
    <name evidence="2" type="ORF">BaOVIS_021430</name>
</gene>